<dbReference type="EMBL" id="BMQW01000005">
    <property type="protein sequence ID" value="GGP88240.1"/>
    <property type="molecule type" value="Genomic_DNA"/>
</dbReference>
<protein>
    <submittedName>
        <fullName evidence="1">Uncharacterized protein</fullName>
    </submittedName>
</protein>
<keyword evidence="2" id="KW-1185">Reference proteome</keyword>
<reference evidence="2" key="1">
    <citation type="journal article" date="2019" name="Int. J. Syst. Evol. Microbiol.">
        <title>The Global Catalogue of Microorganisms (GCM) 10K type strain sequencing project: providing services to taxonomists for standard genome sequencing and annotation.</title>
        <authorList>
            <consortium name="The Broad Institute Genomics Platform"/>
            <consortium name="The Broad Institute Genome Sequencing Center for Infectious Disease"/>
            <person name="Wu L."/>
            <person name="Ma J."/>
        </authorList>
    </citation>
    <scope>NUCLEOTIDE SEQUENCE [LARGE SCALE GENOMIC DNA]</scope>
    <source>
        <strain evidence="2">JCM 32305</strain>
    </source>
</reference>
<organism evidence="1 2">
    <name type="scientific">Shewanella ulleungensis</name>
    <dbReference type="NCBI Taxonomy" id="2282699"/>
    <lineage>
        <taxon>Bacteria</taxon>
        <taxon>Pseudomonadati</taxon>
        <taxon>Pseudomonadota</taxon>
        <taxon>Gammaproteobacteria</taxon>
        <taxon>Alteromonadales</taxon>
        <taxon>Shewanellaceae</taxon>
        <taxon>Shewanella</taxon>
    </lineage>
</organism>
<evidence type="ECO:0000313" key="2">
    <source>
        <dbReference type="Proteomes" id="UP000654004"/>
    </source>
</evidence>
<dbReference type="Proteomes" id="UP000654004">
    <property type="component" value="Unassembled WGS sequence"/>
</dbReference>
<comment type="caution">
    <text evidence="1">The sequence shown here is derived from an EMBL/GenBank/DDBJ whole genome shotgun (WGS) entry which is preliminary data.</text>
</comment>
<name>A0ABQ2QMS9_9GAMM</name>
<sequence>MAAIGFLDAAMTIAAPPSRLATVTPNQLSTSAEWVIQRSIYAKEFWKPKTKALPTK</sequence>
<proteinExistence type="predicted"/>
<gene>
    <name evidence="1" type="ORF">GCM10009410_22550</name>
</gene>
<evidence type="ECO:0000313" key="1">
    <source>
        <dbReference type="EMBL" id="GGP88240.1"/>
    </source>
</evidence>
<accession>A0ABQ2QMS9</accession>